<dbReference type="EMBL" id="KE346050">
    <property type="protein sequence ID" value="EXC25184.1"/>
    <property type="molecule type" value="Genomic_DNA"/>
</dbReference>
<accession>W9SC72</accession>
<evidence type="ECO:0000313" key="1">
    <source>
        <dbReference type="EMBL" id="EXC25184.1"/>
    </source>
</evidence>
<keyword evidence="2" id="KW-1185">Reference proteome</keyword>
<gene>
    <name evidence="1" type="ORF">L484_013273</name>
</gene>
<dbReference type="Proteomes" id="UP000030645">
    <property type="component" value="Unassembled WGS sequence"/>
</dbReference>
<protein>
    <submittedName>
        <fullName evidence="1">Uncharacterized protein</fullName>
    </submittedName>
</protein>
<dbReference type="PANTHER" id="PTHR33702:SF22">
    <property type="match status" value="1"/>
</dbReference>
<dbReference type="AlphaFoldDB" id="W9SC72"/>
<dbReference type="PANTHER" id="PTHR33702">
    <property type="entry name" value="BNAA09G40010D PROTEIN"/>
    <property type="match status" value="1"/>
</dbReference>
<proteinExistence type="predicted"/>
<sequence length="85" mass="10220">MKLYGRRRRYQRLRRVVSDKENEKVPISKASRRKYAWKVRVAPKLRVKFCKSIVLLKRFRDSYVEMMLCFAGRVMQLSSGQCSFV</sequence>
<dbReference type="eggNOG" id="ENOG502SFWX">
    <property type="taxonomic scope" value="Eukaryota"/>
</dbReference>
<name>W9SC72_9ROSA</name>
<reference evidence="2" key="1">
    <citation type="submission" date="2013-01" db="EMBL/GenBank/DDBJ databases">
        <title>Draft Genome Sequence of a Mulberry Tree, Morus notabilis C.K. Schneid.</title>
        <authorList>
            <person name="He N."/>
            <person name="Zhao S."/>
        </authorList>
    </citation>
    <scope>NUCLEOTIDE SEQUENCE</scope>
</reference>
<evidence type="ECO:0000313" key="2">
    <source>
        <dbReference type="Proteomes" id="UP000030645"/>
    </source>
</evidence>
<organism evidence="1 2">
    <name type="scientific">Morus notabilis</name>
    <dbReference type="NCBI Taxonomy" id="981085"/>
    <lineage>
        <taxon>Eukaryota</taxon>
        <taxon>Viridiplantae</taxon>
        <taxon>Streptophyta</taxon>
        <taxon>Embryophyta</taxon>
        <taxon>Tracheophyta</taxon>
        <taxon>Spermatophyta</taxon>
        <taxon>Magnoliopsida</taxon>
        <taxon>eudicotyledons</taxon>
        <taxon>Gunneridae</taxon>
        <taxon>Pentapetalae</taxon>
        <taxon>rosids</taxon>
        <taxon>fabids</taxon>
        <taxon>Rosales</taxon>
        <taxon>Moraceae</taxon>
        <taxon>Moreae</taxon>
        <taxon>Morus</taxon>
    </lineage>
</organism>